<organism evidence="8 9">
    <name type="scientific">Robinsoniella peoriensis</name>
    <dbReference type="NCBI Taxonomy" id="180332"/>
    <lineage>
        <taxon>Bacteria</taxon>
        <taxon>Bacillati</taxon>
        <taxon>Bacillota</taxon>
        <taxon>Clostridia</taxon>
        <taxon>Lachnospirales</taxon>
        <taxon>Lachnospiraceae</taxon>
        <taxon>Robinsoniella</taxon>
    </lineage>
</organism>
<feature type="binding site" description="in other chain" evidence="7">
    <location>
        <begin position="14"/>
        <end position="17"/>
    </location>
    <ligand>
        <name>IMP</name>
        <dbReference type="ChEBI" id="CHEBI:58053"/>
        <note>ligand shared between dimeric partners</note>
    </ligand>
</feature>
<dbReference type="GO" id="GO:0044208">
    <property type="term" value="P:'de novo' AMP biosynthetic process"/>
    <property type="evidence" value="ECO:0007669"/>
    <property type="project" value="UniProtKB-UniRule"/>
</dbReference>
<dbReference type="InterPro" id="IPR042111">
    <property type="entry name" value="Adenylosuccinate_synth_dom3"/>
</dbReference>
<keyword evidence="7" id="KW-0963">Cytoplasm</keyword>
<dbReference type="InterPro" id="IPR001114">
    <property type="entry name" value="Adenylosuccinate_synthetase"/>
</dbReference>
<comment type="caution">
    <text evidence="7">Lacks conserved residue(s) required for the propagation of feature annotation.</text>
</comment>
<gene>
    <name evidence="8" type="primary">purA_2</name>
    <name evidence="7" type="synonym">purA</name>
    <name evidence="8" type="ORF">DSM106044_03552</name>
</gene>
<evidence type="ECO:0000256" key="6">
    <source>
        <dbReference type="ARBA" id="ARBA00023134"/>
    </source>
</evidence>
<dbReference type="GO" id="GO:0005525">
    <property type="term" value="F:GTP binding"/>
    <property type="evidence" value="ECO:0007669"/>
    <property type="project" value="UniProtKB-UniRule"/>
</dbReference>
<name>A0A4U8Q465_9FIRM</name>
<dbReference type="GO" id="GO:0000287">
    <property type="term" value="F:magnesium ion binding"/>
    <property type="evidence" value="ECO:0007669"/>
    <property type="project" value="UniProtKB-UniRule"/>
</dbReference>
<comment type="function">
    <text evidence="7">Plays an important role in the de novo pathway of purine nucleotide biosynthesis. Catalyzes the first committed step in the biosynthesis of AMP from IMP.</text>
</comment>
<feature type="binding site" evidence="7">
    <location>
        <position position="47"/>
    </location>
    <ligand>
        <name>Mg(2+)</name>
        <dbReference type="ChEBI" id="CHEBI:18420"/>
    </ligand>
</feature>
<dbReference type="InterPro" id="IPR042110">
    <property type="entry name" value="Adenylosuccinate_synth_dom2"/>
</dbReference>
<feature type="binding site" evidence="7">
    <location>
        <position position="14"/>
    </location>
    <ligand>
        <name>Mg(2+)</name>
        <dbReference type="ChEBI" id="CHEBI:18420"/>
    </ligand>
</feature>
<dbReference type="InterPro" id="IPR027417">
    <property type="entry name" value="P-loop_NTPase"/>
</dbReference>
<keyword evidence="4 7" id="KW-0658">Purine biosynthesis</keyword>
<keyword evidence="1 7" id="KW-0436">Ligase</keyword>
<dbReference type="SUPFAM" id="SSF52540">
    <property type="entry name" value="P-loop containing nucleoside triphosphate hydrolases"/>
    <property type="match status" value="1"/>
</dbReference>
<comment type="similarity">
    <text evidence="7">Belongs to the adenylosuccinate synthetase family.</text>
</comment>
<comment type="subcellular location">
    <subcellularLocation>
        <location evidence="7">Cytoplasm</location>
    </subcellularLocation>
</comment>
<proteinExistence type="inferred from homology"/>
<comment type="pathway">
    <text evidence="7">Purine metabolism; AMP biosynthesis via de novo pathway; AMP from IMP: step 1/2.</text>
</comment>
<dbReference type="GO" id="GO:0046040">
    <property type="term" value="P:IMP metabolic process"/>
    <property type="evidence" value="ECO:0007669"/>
    <property type="project" value="TreeGrafter"/>
</dbReference>
<accession>A0A4U8Q465</accession>
<dbReference type="Gene3D" id="3.90.170.10">
    <property type="entry name" value="Adenylosuccinate Synthetase, subunit A, domain 3"/>
    <property type="match status" value="1"/>
</dbReference>
<keyword evidence="5 7" id="KW-0460">Magnesium</keyword>
<dbReference type="PANTHER" id="PTHR11846:SF0">
    <property type="entry name" value="ADENYLOSUCCINATE SYNTHETASE"/>
    <property type="match status" value="1"/>
</dbReference>
<dbReference type="STRING" id="180332.GCA_000797495_01605"/>
<dbReference type="RefSeq" id="WP_138003189.1">
    <property type="nucleotide sequence ID" value="NZ_QGQD01000068.1"/>
</dbReference>
<comment type="subunit">
    <text evidence="7">Homodimer.</text>
</comment>
<feature type="binding site" evidence="7">
    <location>
        <begin position="47"/>
        <end position="49"/>
    </location>
    <ligand>
        <name>GTP</name>
        <dbReference type="ChEBI" id="CHEBI:37565"/>
    </ligand>
</feature>
<comment type="catalytic activity">
    <reaction evidence="7">
        <text>IMP + L-aspartate + GTP = N(6)-(1,2-dicarboxyethyl)-AMP + GDP + phosphate + 2 H(+)</text>
        <dbReference type="Rhea" id="RHEA:15753"/>
        <dbReference type="ChEBI" id="CHEBI:15378"/>
        <dbReference type="ChEBI" id="CHEBI:29991"/>
        <dbReference type="ChEBI" id="CHEBI:37565"/>
        <dbReference type="ChEBI" id="CHEBI:43474"/>
        <dbReference type="ChEBI" id="CHEBI:57567"/>
        <dbReference type="ChEBI" id="CHEBI:58053"/>
        <dbReference type="ChEBI" id="CHEBI:58189"/>
        <dbReference type="EC" id="6.3.4.4"/>
    </reaction>
</comment>
<dbReference type="GO" id="GO:0004019">
    <property type="term" value="F:adenylosuccinate synthase activity"/>
    <property type="evidence" value="ECO:0007669"/>
    <property type="project" value="UniProtKB-UniRule"/>
</dbReference>
<feature type="binding site" description="in other chain" evidence="7">
    <location>
        <position position="238"/>
    </location>
    <ligand>
        <name>IMP</name>
        <dbReference type="ChEBI" id="CHEBI:58053"/>
        <note>ligand shared between dimeric partners</note>
    </ligand>
</feature>
<dbReference type="Gene3D" id="1.10.300.10">
    <property type="entry name" value="Adenylosuccinate Synthetase, subunit A, domain 2"/>
    <property type="match status" value="1"/>
</dbReference>
<dbReference type="AlphaFoldDB" id="A0A4U8Q465"/>
<dbReference type="HAMAP" id="MF_00011">
    <property type="entry name" value="Adenylosucc_synth"/>
    <property type="match status" value="1"/>
</dbReference>
<keyword evidence="6 7" id="KW-0342">GTP-binding</keyword>
<comment type="cofactor">
    <cofactor evidence="7">
        <name>Mg(2+)</name>
        <dbReference type="ChEBI" id="CHEBI:18420"/>
    </cofactor>
    <text evidence="7">Binds 1 Mg(2+) ion per subunit.</text>
</comment>
<reference evidence="8 9" key="1">
    <citation type="journal article" date="2019" name="Anaerobe">
        <title>Detection of Robinsoniella peoriensis in multiple bone samples of a trauma patient.</title>
        <authorList>
            <person name="Schrottner P."/>
            <person name="Hartwich K."/>
            <person name="Bunk B."/>
            <person name="Schober I."/>
            <person name="Helbig S."/>
            <person name="Rudolph W.W."/>
            <person name="Gunzer F."/>
        </authorList>
    </citation>
    <scope>NUCLEOTIDE SEQUENCE [LARGE SCALE GENOMIC DNA]</scope>
    <source>
        <strain evidence="8 9">DSM 106044</strain>
    </source>
</reference>
<comment type="caution">
    <text evidence="8">The sequence shown here is derived from an EMBL/GenBank/DDBJ whole genome shotgun (WGS) entry which is preliminary data.</text>
</comment>
<feature type="binding site" evidence="7">
    <location>
        <begin position="13"/>
        <end position="19"/>
    </location>
    <ligand>
        <name>GTP</name>
        <dbReference type="ChEBI" id="CHEBI:37565"/>
    </ligand>
</feature>
<keyword evidence="3 7" id="KW-0547">Nucleotide-binding</keyword>
<dbReference type="Pfam" id="PF00709">
    <property type="entry name" value="Adenylsucc_synt"/>
    <property type="match status" value="1"/>
</dbReference>
<feature type="active site" description="Proton acceptor" evidence="7">
    <location>
        <position position="14"/>
    </location>
</feature>
<dbReference type="Proteomes" id="UP000306509">
    <property type="component" value="Unassembled WGS sequence"/>
</dbReference>
<evidence type="ECO:0000313" key="9">
    <source>
        <dbReference type="Proteomes" id="UP000306509"/>
    </source>
</evidence>
<evidence type="ECO:0000256" key="1">
    <source>
        <dbReference type="ARBA" id="ARBA00022598"/>
    </source>
</evidence>
<evidence type="ECO:0000256" key="2">
    <source>
        <dbReference type="ARBA" id="ARBA00022723"/>
    </source>
</evidence>
<evidence type="ECO:0000256" key="7">
    <source>
        <dbReference type="HAMAP-Rule" id="MF_00011"/>
    </source>
</evidence>
<feature type="binding site" description="in other chain" evidence="7">
    <location>
        <position position="254"/>
    </location>
    <ligand>
        <name>IMP</name>
        <dbReference type="ChEBI" id="CHEBI:58053"/>
        <note>ligand shared between dimeric partners</note>
    </ligand>
</feature>
<dbReference type="GO" id="GO:0005737">
    <property type="term" value="C:cytoplasm"/>
    <property type="evidence" value="ECO:0007669"/>
    <property type="project" value="UniProtKB-SubCell"/>
</dbReference>
<protein>
    <recommendedName>
        <fullName evidence="7">Adenylosuccinate synthetase</fullName>
        <shortName evidence="7">AMPSase</shortName>
        <shortName evidence="7">AdSS</shortName>
        <ecNumber evidence="7">6.3.4.4</ecNumber>
    </recommendedName>
    <alternativeName>
        <fullName evidence="7">IMP--aspartate ligase</fullName>
    </alternativeName>
</protein>
<sequence>MKTVKIVVGANFGDEGKGLMTDYFAKEAKDKNQSCLVICHNGGSQKGHTVVSPSGLRHVFHHFGSGAVCGADTYLSARFIVNPITYNKELAELKSKNIEPQIFVHDQALITTPFDMMLNQIAEEYRGKSKHGSCGVGIFETKVRNEEYRIESTISGFSNLSRQQLGSILNRIVSEYFPVRLKQLGVDTVPDKWNKILEYKECIIENFIDDFLKMKKSISSAGDSILDLYDYVIFEGAQGLLLDQNNLEYAPHLTPSSTGIKNPMDIIAKRNADVEVCYVTRTYMTRHGAGRFDTECAKKEINSQITDLTNIPNSYQDTIRYGTLDLVDLKERIENDSKGFPVKKSLAVTHCNEYGINEEMLRKLFCGYKIYRSDGMTHNDVKWKLPIFNSLAED</sequence>
<dbReference type="EMBL" id="QGQD01000068">
    <property type="protein sequence ID" value="TLC99601.1"/>
    <property type="molecule type" value="Genomic_DNA"/>
</dbReference>
<evidence type="ECO:0000256" key="5">
    <source>
        <dbReference type="ARBA" id="ARBA00022842"/>
    </source>
</evidence>
<evidence type="ECO:0000256" key="3">
    <source>
        <dbReference type="ARBA" id="ARBA00022741"/>
    </source>
</evidence>
<dbReference type="UniPathway" id="UPA00075">
    <property type="reaction ID" value="UER00335"/>
</dbReference>
<feature type="active site" description="Proton donor" evidence="7">
    <location>
        <position position="48"/>
    </location>
</feature>
<keyword evidence="9" id="KW-1185">Reference proteome</keyword>
<dbReference type="SMART" id="SM00788">
    <property type="entry name" value="Adenylsucc_synt"/>
    <property type="match status" value="1"/>
</dbReference>
<dbReference type="PANTHER" id="PTHR11846">
    <property type="entry name" value="ADENYLOSUCCINATE SYNTHETASE"/>
    <property type="match status" value="1"/>
</dbReference>
<feature type="binding site" evidence="7">
    <location>
        <position position="149"/>
    </location>
    <ligand>
        <name>IMP</name>
        <dbReference type="ChEBI" id="CHEBI:58053"/>
        <note>ligand shared between dimeric partners</note>
    </ligand>
</feature>
<keyword evidence="2 7" id="KW-0479">Metal-binding</keyword>
<dbReference type="EC" id="6.3.4.4" evidence="7"/>
<dbReference type="Gene3D" id="3.40.440.10">
    <property type="entry name" value="Adenylosuccinate Synthetase, subunit A, domain 1"/>
    <property type="match status" value="1"/>
</dbReference>
<evidence type="ECO:0000313" key="8">
    <source>
        <dbReference type="EMBL" id="TLC99601.1"/>
    </source>
</evidence>
<dbReference type="InterPro" id="IPR042109">
    <property type="entry name" value="Adenylosuccinate_synth_dom1"/>
</dbReference>
<evidence type="ECO:0000256" key="4">
    <source>
        <dbReference type="ARBA" id="ARBA00022755"/>
    </source>
</evidence>